<name>A0AAW0G3I6_9APHY</name>
<dbReference type="GO" id="GO:0004674">
    <property type="term" value="F:protein serine/threonine kinase activity"/>
    <property type="evidence" value="ECO:0007669"/>
    <property type="project" value="TreeGrafter"/>
</dbReference>
<dbReference type="SUPFAM" id="SSF56112">
    <property type="entry name" value="Protein kinase-like (PK-like)"/>
    <property type="match status" value="1"/>
</dbReference>
<sequence length="450" mass="50897">MMTIDSEYVCSCNSTTPTFFTYSIYTTELTNSSSTYTPFGNVMRTTSNPVIPDDISELPMSREEGQQLYDSLAPWFEAQGYSLYPRDLDNPTSKLLPGNLGAEMTSEIGNPPRFPYAHVVGRGPTRRAFEVLCTIFPAVNREDQDVVIKLISNEGFELEICQHLMTEAARRDKLNMTIPILDTLPFSENWSFIVMPRWGSTSGLQRWGFNDIRTAFHYMSSVLKSLVFLHQNLIVHRDIRPDNILINCITNRVVTDLRPFLDSGHAKFALCDFGLSFKFPPDTPLEERLRPSIDCCIGTLEYQPPDGTDGEAFYDPFAFDVACLGGVFCELVGHLTTLVNPLAPFLDRMVTHDISARYTAEEALRALTQLEAQLSPECLTTRVMRPPVGPLAKEYCPWQAYNRWSDLPLSFIAQHPAPPSSMKSKSYDDDWKPYFDVYTLEASFLKLFAA</sequence>
<dbReference type="Pfam" id="PF00069">
    <property type="entry name" value="Pkinase"/>
    <property type="match status" value="1"/>
</dbReference>
<dbReference type="GO" id="GO:0005634">
    <property type="term" value="C:nucleus"/>
    <property type="evidence" value="ECO:0007669"/>
    <property type="project" value="TreeGrafter"/>
</dbReference>
<dbReference type="EMBL" id="JASBNA010000025">
    <property type="protein sequence ID" value="KAK7684498.1"/>
    <property type="molecule type" value="Genomic_DNA"/>
</dbReference>
<organism evidence="2 3">
    <name type="scientific">Cerrena zonata</name>
    <dbReference type="NCBI Taxonomy" id="2478898"/>
    <lineage>
        <taxon>Eukaryota</taxon>
        <taxon>Fungi</taxon>
        <taxon>Dikarya</taxon>
        <taxon>Basidiomycota</taxon>
        <taxon>Agaricomycotina</taxon>
        <taxon>Agaricomycetes</taxon>
        <taxon>Polyporales</taxon>
        <taxon>Cerrenaceae</taxon>
        <taxon>Cerrena</taxon>
    </lineage>
</organism>
<protein>
    <recommendedName>
        <fullName evidence="1">Protein kinase domain-containing protein</fullName>
    </recommendedName>
</protein>
<gene>
    <name evidence="2" type="ORF">QCA50_012445</name>
</gene>
<evidence type="ECO:0000259" key="1">
    <source>
        <dbReference type="PROSITE" id="PS50011"/>
    </source>
</evidence>
<feature type="domain" description="Protein kinase" evidence="1">
    <location>
        <begin position="114"/>
        <end position="399"/>
    </location>
</feature>
<dbReference type="PROSITE" id="PS00109">
    <property type="entry name" value="PROTEIN_KINASE_TYR"/>
    <property type="match status" value="1"/>
</dbReference>
<dbReference type="Proteomes" id="UP001385951">
    <property type="component" value="Unassembled WGS sequence"/>
</dbReference>
<dbReference type="PANTHER" id="PTHR44167">
    <property type="entry name" value="OVARIAN-SPECIFIC SERINE/THREONINE-PROTEIN KINASE LOK-RELATED"/>
    <property type="match status" value="1"/>
</dbReference>
<dbReference type="PROSITE" id="PS50011">
    <property type="entry name" value="PROTEIN_KINASE_DOM"/>
    <property type="match status" value="1"/>
</dbReference>
<dbReference type="Gene3D" id="1.10.510.10">
    <property type="entry name" value="Transferase(Phosphotransferase) domain 1"/>
    <property type="match status" value="1"/>
</dbReference>
<dbReference type="GO" id="GO:0005524">
    <property type="term" value="F:ATP binding"/>
    <property type="evidence" value="ECO:0007669"/>
    <property type="project" value="InterPro"/>
</dbReference>
<dbReference type="InterPro" id="IPR000719">
    <property type="entry name" value="Prot_kinase_dom"/>
</dbReference>
<dbReference type="SMART" id="SM00220">
    <property type="entry name" value="S_TKc"/>
    <property type="match status" value="1"/>
</dbReference>
<keyword evidence="3" id="KW-1185">Reference proteome</keyword>
<dbReference type="PANTHER" id="PTHR44167:SF30">
    <property type="entry name" value="PHOSPHORYLASE KINASE"/>
    <property type="match status" value="1"/>
</dbReference>
<dbReference type="InterPro" id="IPR011009">
    <property type="entry name" value="Kinase-like_dom_sf"/>
</dbReference>
<dbReference type="AlphaFoldDB" id="A0AAW0G3I6"/>
<dbReference type="GO" id="GO:0044773">
    <property type="term" value="P:mitotic DNA damage checkpoint signaling"/>
    <property type="evidence" value="ECO:0007669"/>
    <property type="project" value="TreeGrafter"/>
</dbReference>
<proteinExistence type="predicted"/>
<reference evidence="2 3" key="1">
    <citation type="submission" date="2022-09" db="EMBL/GenBank/DDBJ databases">
        <authorList>
            <person name="Palmer J.M."/>
        </authorList>
    </citation>
    <scope>NUCLEOTIDE SEQUENCE [LARGE SCALE GENOMIC DNA]</scope>
    <source>
        <strain evidence="2 3">DSM 7382</strain>
    </source>
</reference>
<evidence type="ECO:0000313" key="2">
    <source>
        <dbReference type="EMBL" id="KAK7684498.1"/>
    </source>
</evidence>
<evidence type="ECO:0000313" key="3">
    <source>
        <dbReference type="Proteomes" id="UP001385951"/>
    </source>
</evidence>
<accession>A0AAW0G3I6</accession>
<comment type="caution">
    <text evidence="2">The sequence shown here is derived from an EMBL/GenBank/DDBJ whole genome shotgun (WGS) entry which is preliminary data.</text>
</comment>
<dbReference type="InterPro" id="IPR008266">
    <property type="entry name" value="Tyr_kinase_AS"/>
</dbReference>